<proteinExistence type="predicted"/>
<keyword evidence="2" id="KW-1133">Transmembrane helix</keyword>
<evidence type="ECO:0000256" key="1">
    <source>
        <dbReference type="SAM" id="MobiDB-lite"/>
    </source>
</evidence>
<keyword evidence="2" id="KW-0472">Membrane</keyword>
<keyword evidence="4" id="KW-1185">Reference proteome</keyword>
<dbReference type="OrthoDB" id="3064123at2759"/>
<feature type="transmembrane region" description="Helical" evidence="2">
    <location>
        <begin position="12"/>
        <end position="35"/>
    </location>
</feature>
<dbReference type="AlphaFoldDB" id="A0A6A4IV14"/>
<sequence length="89" mass="9808">MISIGVSAGRNAVPVMFVYPLFISLVSAAGCRAILNLQTLDMTTRETPSSEQNKELEFTTINDISTWDTTTMPERDTRSISEGTHQSII</sequence>
<evidence type="ECO:0000313" key="3">
    <source>
        <dbReference type="EMBL" id="KAE9411314.1"/>
    </source>
</evidence>
<keyword evidence="2" id="KW-0812">Transmembrane</keyword>
<name>A0A6A4IV14_9AGAR</name>
<feature type="compositionally biased region" description="Polar residues" evidence="1">
    <location>
        <begin position="80"/>
        <end position="89"/>
    </location>
</feature>
<feature type="region of interest" description="Disordered" evidence="1">
    <location>
        <begin position="67"/>
        <end position="89"/>
    </location>
</feature>
<protein>
    <submittedName>
        <fullName evidence="3">Uncharacterized protein</fullName>
    </submittedName>
</protein>
<dbReference type="EMBL" id="ML769383">
    <property type="protein sequence ID" value="KAE9411314.1"/>
    <property type="molecule type" value="Genomic_DNA"/>
</dbReference>
<evidence type="ECO:0000313" key="4">
    <source>
        <dbReference type="Proteomes" id="UP000799118"/>
    </source>
</evidence>
<gene>
    <name evidence="3" type="ORF">BT96DRAFT_911930</name>
</gene>
<organism evidence="3 4">
    <name type="scientific">Gymnopus androsaceus JB14</name>
    <dbReference type="NCBI Taxonomy" id="1447944"/>
    <lineage>
        <taxon>Eukaryota</taxon>
        <taxon>Fungi</taxon>
        <taxon>Dikarya</taxon>
        <taxon>Basidiomycota</taxon>
        <taxon>Agaricomycotina</taxon>
        <taxon>Agaricomycetes</taxon>
        <taxon>Agaricomycetidae</taxon>
        <taxon>Agaricales</taxon>
        <taxon>Marasmiineae</taxon>
        <taxon>Omphalotaceae</taxon>
        <taxon>Gymnopus</taxon>
    </lineage>
</organism>
<reference evidence="3" key="1">
    <citation type="journal article" date="2019" name="Environ. Microbiol.">
        <title>Fungal ecological strategies reflected in gene transcription - a case study of two litter decomposers.</title>
        <authorList>
            <person name="Barbi F."/>
            <person name="Kohler A."/>
            <person name="Barry K."/>
            <person name="Baskaran P."/>
            <person name="Daum C."/>
            <person name="Fauchery L."/>
            <person name="Ihrmark K."/>
            <person name="Kuo A."/>
            <person name="LaButti K."/>
            <person name="Lipzen A."/>
            <person name="Morin E."/>
            <person name="Grigoriev I.V."/>
            <person name="Henrissat B."/>
            <person name="Lindahl B."/>
            <person name="Martin F."/>
        </authorList>
    </citation>
    <scope>NUCLEOTIDE SEQUENCE</scope>
    <source>
        <strain evidence="3">JB14</strain>
    </source>
</reference>
<dbReference type="Proteomes" id="UP000799118">
    <property type="component" value="Unassembled WGS sequence"/>
</dbReference>
<accession>A0A6A4IV14</accession>
<evidence type="ECO:0000256" key="2">
    <source>
        <dbReference type="SAM" id="Phobius"/>
    </source>
</evidence>